<keyword evidence="5" id="KW-0046">Antibiotic resistance</keyword>
<dbReference type="PANTHER" id="PTHR43229:SF2">
    <property type="entry name" value="NODULATION PROTEIN J"/>
    <property type="match status" value="1"/>
</dbReference>
<keyword evidence="4 6" id="KW-0472">Membrane</keyword>
<keyword evidence="6" id="KW-1003">Cell membrane</keyword>
<sequence>MTVDRDCQPVEVQLVRAPRGIDCVGATLGRVGAFAIVELQKLRHDRTELVMRMVQPALWLLIFGTTFSHLHVIDTGPVSYQAFLTPGIIAQSALFISIFYGIQIIWDRDAGVLAKLMVTPAPASALITGKSFAAGVRSVAQVVGVLALAYVMGIGLTVNPLRILAAMIAVMLGAAFFACLSMTLAGLVRNRDRLMGIGQAITMPLFFASNALYPVDVMPAWLHALSKVNPLSYEVDVLRALLIGAPFHAVDIVVLLVAPVIGIITASTFLRRLVA</sequence>
<dbReference type="GO" id="GO:0046677">
    <property type="term" value="P:response to antibiotic"/>
    <property type="evidence" value="ECO:0007669"/>
    <property type="project" value="UniProtKB-KW"/>
</dbReference>
<keyword evidence="6" id="KW-0813">Transport</keyword>
<dbReference type="PRINTS" id="PR00164">
    <property type="entry name" value="ABC2TRNSPORT"/>
</dbReference>
<gene>
    <name evidence="8" type="ORF">A9X01_07295</name>
</gene>
<dbReference type="Pfam" id="PF01061">
    <property type="entry name" value="ABC2_membrane"/>
    <property type="match status" value="1"/>
</dbReference>
<dbReference type="PIRSF" id="PIRSF006648">
    <property type="entry name" value="DrrB"/>
    <property type="match status" value="1"/>
</dbReference>
<keyword evidence="2 6" id="KW-0812">Transmembrane</keyword>
<evidence type="ECO:0000313" key="9">
    <source>
        <dbReference type="Proteomes" id="UP000093795"/>
    </source>
</evidence>
<evidence type="ECO:0000256" key="5">
    <source>
        <dbReference type="ARBA" id="ARBA00023251"/>
    </source>
</evidence>
<dbReference type="InterPro" id="IPR051784">
    <property type="entry name" value="Nod_factor_ABC_transporter"/>
</dbReference>
<dbReference type="InterPro" id="IPR013525">
    <property type="entry name" value="ABC2_TM"/>
</dbReference>
<comment type="similarity">
    <text evidence="6">Belongs to the ABC-2 integral membrane protein family.</text>
</comment>
<evidence type="ECO:0000256" key="6">
    <source>
        <dbReference type="RuleBase" id="RU361157"/>
    </source>
</evidence>
<evidence type="ECO:0000256" key="3">
    <source>
        <dbReference type="ARBA" id="ARBA00022989"/>
    </source>
</evidence>
<dbReference type="GO" id="GO:0043190">
    <property type="term" value="C:ATP-binding cassette (ABC) transporter complex"/>
    <property type="evidence" value="ECO:0007669"/>
    <property type="project" value="InterPro"/>
</dbReference>
<dbReference type="GO" id="GO:0140359">
    <property type="term" value="F:ABC-type transporter activity"/>
    <property type="evidence" value="ECO:0007669"/>
    <property type="project" value="InterPro"/>
</dbReference>
<dbReference type="PANTHER" id="PTHR43229">
    <property type="entry name" value="NODULATION PROTEIN J"/>
    <property type="match status" value="1"/>
</dbReference>
<evidence type="ECO:0000256" key="2">
    <source>
        <dbReference type="ARBA" id="ARBA00022692"/>
    </source>
</evidence>
<feature type="transmembrane region" description="Helical" evidence="6">
    <location>
        <begin position="164"/>
        <end position="188"/>
    </location>
</feature>
<feature type="transmembrane region" description="Helical" evidence="6">
    <location>
        <begin position="242"/>
        <end position="270"/>
    </location>
</feature>
<reference evidence="8 9" key="1">
    <citation type="submission" date="2016-06" db="EMBL/GenBank/DDBJ databases">
        <authorList>
            <person name="Kjaerup R.B."/>
            <person name="Dalgaard T.S."/>
            <person name="Juul-Madsen H.R."/>
        </authorList>
    </citation>
    <scope>NUCLEOTIDE SEQUENCE [LARGE SCALE GENOMIC DNA]</scope>
    <source>
        <strain evidence="8 9">1081914.2</strain>
    </source>
</reference>
<evidence type="ECO:0000256" key="1">
    <source>
        <dbReference type="ARBA" id="ARBA00004141"/>
    </source>
</evidence>
<feature type="transmembrane region" description="Helical" evidence="6">
    <location>
        <begin position="49"/>
        <end position="70"/>
    </location>
</feature>
<dbReference type="EMBL" id="LZKQ01000330">
    <property type="protein sequence ID" value="OBI72861.1"/>
    <property type="molecule type" value="Genomic_DNA"/>
</dbReference>
<dbReference type="STRING" id="1790.A5645_00465"/>
<dbReference type="InterPro" id="IPR000412">
    <property type="entry name" value="ABC_2_transport"/>
</dbReference>
<dbReference type="AlphaFoldDB" id="A0A1A3BHH2"/>
<dbReference type="Proteomes" id="UP000093795">
    <property type="component" value="Unassembled WGS sequence"/>
</dbReference>
<evidence type="ECO:0000259" key="7">
    <source>
        <dbReference type="PROSITE" id="PS51012"/>
    </source>
</evidence>
<name>A0A1A3BHH2_MYCAS</name>
<evidence type="ECO:0000313" key="8">
    <source>
        <dbReference type="EMBL" id="OBI72861.1"/>
    </source>
</evidence>
<organism evidence="8 9">
    <name type="scientific">Mycobacterium asiaticum</name>
    <dbReference type="NCBI Taxonomy" id="1790"/>
    <lineage>
        <taxon>Bacteria</taxon>
        <taxon>Bacillati</taxon>
        <taxon>Actinomycetota</taxon>
        <taxon>Actinomycetes</taxon>
        <taxon>Mycobacteriales</taxon>
        <taxon>Mycobacteriaceae</taxon>
        <taxon>Mycobacterium</taxon>
    </lineage>
</organism>
<dbReference type="RefSeq" id="WP_065123696.1">
    <property type="nucleotide sequence ID" value="NZ_LZKQ01000330.1"/>
</dbReference>
<proteinExistence type="inferred from homology"/>
<protein>
    <recommendedName>
        <fullName evidence="6">Transport permease protein</fullName>
    </recommendedName>
</protein>
<comment type="subcellular location">
    <subcellularLocation>
        <location evidence="6">Cell membrane</location>
        <topology evidence="6">Multi-pass membrane protein</topology>
    </subcellularLocation>
    <subcellularLocation>
        <location evidence="1">Membrane</location>
        <topology evidence="1">Multi-pass membrane protein</topology>
    </subcellularLocation>
</comment>
<dbReference type="OrthoDB" id="9255971at2"/>
<dbReference type="PROSITE" id="PS51012">
    <property type="entry name" value="ABC_TM2"/>
    <property type="match status" value="1"/>
</dbReference>
<keyword evidence="3 6" id="KW-1133">Transmembrane helix</keyword>
<feature type="domain" description="ABC transmembrane type-2" evidence="7">
    <location>
        <begin position="47"/>
        <end position="273"/>
    </location>
</feature>
<evidence type="ECO:0000256" key="4">
    <source>
        <dbReference type="ARBA" id="ARBA00023136"/>
    </source>
</evidence>
<comment type="caution">
    <text evidence="8">The sequence shown here is derived from an EMBL/GenBank/DDBJ whole genome shotgun (WGS) entry which is preliminary data.</text>
</comment>
<feature type="transmembrane region" description="Helical" evidence="6">
    <location>
        <begin position="200"/>
        <end position="222"/>
    </location>
</feature>
<dbReference type="eggNOG" id="COG0842">
    <property type="taxonomic scope" value="Bacteria"/>
</dbReference>
<feature type="transmembrane region" description="Helical" evidence="6">
    <location>
        <begin position="82"/>
        <end position="106"/>
    </location>
</feature>
<accession>A0A1A3BHH2</accession>
<dbReference type="InterPro" id="IPR047817">
    <property type="entry name" value="ABC2_TM_bact-type"/>
</dbReference>
<feature type="transmembrane region" description="Helical" evidence="6">
    <location>
        <begin position="139"/>
        <end position="158"/>
    </location>
</feature>